<dbReference type="OrthoDB" id="5074152at2"/>
<proteinExistence type="predicted"/>
<evidence type="ECO:0000313" key="1">
    <source>
        <dbReference type="EMBL" id="TKV61862.1"/>
    </source>
</evidence>
<reference evidence="1 2" key="1">
    <citation type="submission" date="2019-05" db="EMBL/GenBank/DDBJ databases">
        <title>Nakamurella sp. N5BH11, whole genome shotgun sequence.</title>
        <authorList>
            <person name="Tuo L."/>
        </authorList>
    </citation>
    <scope>NUCLEOTIDE SEQUENCE [LARGE SCALE GENOMIC DNA]</scope>
    <source>
        <strain evidence="1 2">N5BH11</strain>
    </source>
</reference>
<accession>A0A4U6QP70</accession>
<comment type="caution">
    <text evidence="1">The sequence shown here is derived from an EMBL/GenBank/DDBJ whole genome shotgun (WGS) entry which is preliminary data.</text>
</comment>
<dbReference type="AlphaFoldDB" id="A0A4U6QP70"/>
<dbReference type="EMBL" id="SZZH01000001">
    <property type="protein sequence ID" value="TKV61862.1"/>
    <property type="molecule type" value="Genomic_DNA"/>
</dbReference>
<dbReference type="RefSeq" id="WP_137449167.1">
    <property type="nucleotide sequence ID" value="NZ_SZZH01000001.1"/>
</dbReference>
<evidence type="ECO:0000313" key="2">
    <source>
        <dbReference type="Proteomes" id="UP000306985"/>
    </source>
</evidence>
<keyword evidence="2" id="KW-1185">Reference proteome</keyword>
<protein>
    <submittedName>
        <fullName evidence="1">DUF2190 family protein</fullName>
    </submittedName>
</protein>
<name>A0A4U6QP70_9ACTN</name>
<dbReference type="InterPro" id="IPR011231">
    <property type="entry name" value="Phage_VT1-Sakai_H0018"/>
</dbReference>
<dbReference type="Proteomes" id="UP000306985">
    <property type="component" value="Unassembled WGS sequence"/>
</dbReference>
<gene>
    <name evidence="1" type="ORF">FDO65_10075</name>
</gene>
<organism evidence="1 2">
    <name type="scientific">Nakamurella flava</name>
    <dbReference type="NCBI Taxonomy" id="2576308"/>
    <lineage>
        <taxon>Bacteria</taxon>
        <taxon>Bacillati</taxon>
        <taxon>Actinomycetota</taxon>
        <taxon>Actinomycetes</taxon>
        <taxon>Nakamurellales</taxon>
        <taxon>Nakamurellaceae</taxon>
        <taxon>Nakamurella</taxon>
    </lineage>
</organism>
<dbReference type="Pfam" id="PF09956">
    <property type="entry name" value="Phage_cement_2"/>
    <property type="match status" value="1"/>
</dbReference>
<sequence>MVDHLPKFKPGQDVTLTAGAAITGKQLLYVSGAGAVSPTTASTANWLGVARQDTAAGDKVVVTKGGFQKLLASGSIAAGDLVVPAAGGAVATLGGGNAAHRVGVAVEAAASGQVLVAMDR</sequence>